<keyword evidence="2" id="KW-0472">Membrane</keyword>
<gene>
    <name evidence="3" type="ORF">H6G03_03765</name>
</gene>
<evidence type="ECO:0000313" key="3">
    <source>
        <dbReference type="EMBL" id="MBD2180239.1"/>
    </source>
</evidence>
<dbReference type="Proteomes" id="UP000641646">
    <property type="component" value="Unassembled WGS sequence"/>
</dbReference>
<reference evidence="3" key="2">
    <citation type="submission" date="2020-08" db="EMBL/GenBank/DDBJ databases">
        <authorList>
            <person name="Chen M."/>
            <person name="Teng W."/>
            <person name="Zhao L."/>
            <person name="Hu C."/>
            <person name="Zhou Y."/>
            <person name="Han B."/>
            <person name="Song L."/>
            <person name="Shu W."/>
        </authorList>
    </citation>
    <scope>NUCLEOTIDE SEQUENCE</scope>
    <source>
        <strain evidence="3">FACHB-1375</strain>
    </source>
</reference>
<feature type="compositionally biased region" description="Pro residues" evidence="1">
    <location>
        <begin position="209"/>
        <end position="240"/>
    </location>
</feature>
<name>A0A926VCX9_9CYAN</name>
<feature type="transmembrane region" description="Helical" evidence="2">
    <location>
        <begin position="12"/>
        <end position="40"/>
    </location>
</feature>
<protein>
    <submittedName>
        <fullName evidence="3">Uncharacterized protein</fullName>
    </submittedName>
</protein>
<dbReference type="RefSeq" id="WP_190462220.1">
    <property type="nucleotide sequence ID" value="NZ_JACJPW010000006.1"/>
</dbReference>
<keyword evidence="2" id="KW-0812">Transmembrane</keyword>
<feature type="compositionally biased region" description="Basic and acidic residues" evidence="1">
    <location>
        <begin position="288"/>
        <end position="305"/>
    </location>
</feature>
<dbReference type="AlphaFoldDB" id="A0A926VCX9"/>
<reference evidence="3" key="1">
    <citation type="journal article" date="2015" name="ISME J.">
        <title>Draft Genome Sequence of Streptomyces incarnatus NRRL8089, which Produces the Nucleoside Antibiotic Sinefungin.</title>
        <authorList>
            <person name="Oshima K."/>
            <person name="Hattori M."/>
            <person name="Shimizu H."/>
            <person name="Fukuda K."/>
            <person name="Nemoto M."/>
            <person name="Inagaki K."/>
            <person name="Tamura T."/>
        </authorList>
    </citation>
    <scope>NUCLEOTIDE SEQUENCE</scope>
    <source>
        <strain evidence="3">FACHB-1375</strain>
    </source>
</reference>
<evidence type="ECO:0000256" key="2">
    <source>
        <dbReference type="SAM" id="Phobius"/>
    </source>
</evidence>
<evidence type="ECO:0000256" key="1">
    <source>
        <dbReference type="SAM" id="MobiDB-lite"/>
    </source>
</evidence>
<keyword evidence="2" id="KW-1133">Transmembrane helix</keyword>
<feature type="region of interest" description="Disordered" evidence="1">
    <location>
        <begin position="280"/>
        <end position="305"/>
    </location>
</feature>
<evidence type="ECO:0000313" key="4">
    <source>
        <dbReference type="Proteomes" id="UP000641646"/>
    </source>
</evidence>
<proteinExistence type="predicted"/>
<dbReference type="EMBL" id="JACJPW010000006">
    <property type="protein sequence ID" value="MBD2180239.1"/>
    <property type="molecule type" value="Genomic_DNA"/>
</dbReference>
<comment type="caution">
    <text evidence="3">The sequence shown here is derived from an EMBL/GenBank/DDBJ whole genome shotgun (WGS) entry which is preliminary data.</text>
</comment>
<sequence>MAGKAVDNSARGVLILILPIALAIVILFKAWPVLLALVALGGTYSVWQRYQWQKWSQQLDPLFHELIQENRGCLTPLDLSIKANLSGASAKQYLDFKAEEFGAQIRDIEDKGTAYFFITAKTLGGIFDDSTPSPQLENESFTDDVRESLPLLAEFQKEPTPVTEVKEIPQSPPIEQQEEPPAALLKLPEETSPAPAPEPPAALLKLPEEPSPAPAPEPPAAPLKPPEEPSPAPAPEPPAAPLNLPEEPELPYEGKSTEPIPKKHRILQSLIQSELARRLDVHSSTVFKRRDDPDFSEWSRSRDPEGIAWEYSADTREFYPLEDK</sequence>
<organism evidence="3 4">
    <name type="scientific">Aerosakkonema funiforme FACHB-1375</name>
    <dbReference type="NCBI Taxonomy" id="2949571"/>
    <lineage>
        <taxon>Bacteria</taxon>
        <taxon>Bacillati</taxon>
        <taxon>Cyanobacteriota</taxon>
        <taxon>Cyanophyceae</taxon>
        <taxon>Oscillatoriophycideae</taxon>
        <taxon>Aerosakkonematales</taxon>
        <taxon>Aerosakkonemataceae</taxon>
        <taxon>Aerosakkonema</taxon>
    </lineage>
</organism>
<accession>A0A926VCX9</accession>
<feature type="region of interest" description="Disordered" evidence="1">
    <location>
        <begin position="155"/>
        <end position="265"/>
    </location>
</feature>
<keyword evidence="4" id="KW-1185">Reference proteome</keyword>